<organism evidence="2 3">
    <name type="scientific">Panagrellus redivivus</name>
    <name type="common">Microworm</name>
    <dbReference type="NCBI Taxonomy" id="6233"/>
    <lineage>
        <taxon>Eukaryota</taxon>
        <taxon>Metazoa</taxon>
        <taxon>Ecdysozoa</taxon>
        <taxon>Nematoda</taxon>
        <taxon>Chromadorea</taxon>
        <taxon>Rhabditida</taxon>
        <taxon>Tylenchina</taxon>
        <taxon>Panagrolaimomorpha</taxon>
        <taxon>Panagrolaimoidea</taxon>
        <taxon>Panagrolaimidae</taxon>
        <taxon>Panagrellus</taxon>
    </lineage>
</organism>
<dbReference type="WBParaSite" id="Pan_g13415.t1">
    <property type="protein sequence ID" value="Pan_g13415.t1"/>
    <property type="gene ID" value="Pan_g13415"/>
</dbReference>
<evidence type="ECO:0000313" key="3">
    <source>
        <dbReference type="WBParaSite" id="Pan_g13415.t1"/>
    </source>
</evidence>
<reference evidence="2" key="1">
    <citation type="journal article" date="2013" name="Genetics">
        <title>The draft genome and transcriptome of Panagrellus redivivus are shaped by the harsh demands of a free-living lifestyle.</title>
        <authorList>
            <person name="Srinivasan J."/>
            <person name="Dillman A.R."/>
            <person name="Macchietto M.G."/>
            <person name="Heikkinen L."/>
            <person name="Lakso M."/>
            <person name="Fracchia K.M."/>
            <person name="Antoshechkin I."/>
            <person name="Mortazavi A."/>
            <person name="Wong G."/>
            <person name="Sternberg P.W."/>
        </authorList>
    </citation>
    <scope>NUCLEOTIDE SEQUENCE [LARGE SCALE GENOMIC DNA]</scope>
    <source>
        <strain evidence="2">MT8872</strain>
    </source>
</reference>
<dbReference type="AlphaFoldDB" id="A0A7E4UVR3"/>
<proteinExistence type="predicted"/>
<accession>A0A7E4UVR3</accession>
<dbReference type="Proteomes" id="UP000492821">
    <property type="component" value="Unassembled WGS sequence"/>
</dbReference>
<evidence type="ECO:0000256" key="1">
    <source>
        <dbReference type="SAM" id="MobiDB-lite"/>
    </source>
</evidence>
<reference evidence="3" key="2">
    <citation type="submission" date="2020-10" db="UniProtKB">
        <authorList>
            <consortium name="WormBaseParasite"/>
        </authorList>
    </citation>
    <scope>IDENTIFICATION</scope>
</reference>
<feature type="region of interest" description="Disordered" evidence="1">
    <location>
        <begin position="479"/>
        <end position="504"/>
    </location>
</feature>
<evidence type="ECO:0000313" key="2">
    <source>
        <dbReference type="Proteomes" id="UP000492821"/>
    </source>
</evidence>
<feature type="region of interest" description="Disordered" evidence="1">
    <location>
        <begin position="42"/>
        <end position="61"/>
    </location>
</feature>
<name>A0A7E4UVR3_PANRE</name>
<keyword evidence="2" id="KW-1185">Reference proteome</keyword>
<feature type="compositionally biased region" description="Low complexity" evidence="1">
    <location>
        <begin position="42"/>
        <end position="55"/>
    </location>
</feature>
<protein>
    <submittedName>
        <fullName evidence="3">Autotransporter domain-containing protein</fullName>
    </submittedName>
</protein>
<sequence>MWRRDYVGAAVLVVIFGTALMPVLPIHAEIWNVARLRRQTAVSSNANSNGTGSTVENSGSAQNYKTADGVIGVNASAAGNANGNGSAGLNSNAFGSVGNMSAQSTGNSLAQGTNSGASSNINSAISGGNMSVSSNQQAQGSGVGDTAANANGGALLTNGTNMLGSNNTQANAGATGSLSSSSQVIMSQTLTWGSILAQLVGSAVAQGVYNAQANIALGQGTANNGVEVDGLVSGDTSGGGLVNAQANGNANIDNDHHQLSGDMYGNVNGTGNATLVGASNLQSNNSGVNQTMSAFGDGAIVADPGAQSNLNLQSDTNLDNQAAITGNIGMNGSANTGNKNMTVQAGLQTNNGSDGMLAIGNGSISGQGNLNSSNSMVSNVQYQGNNTAAIESSAKGNSASNNGQNSTLNVGAGGQMANTDGANVGGIADGYGGASGQNSNVTGNAYYRYNGSDDTGGNSMMDASAGGLGNSSANTGANLLLNDGNTTRNGSISGSVQATGDETSVRSMSVVSDYGGLQSLSNYQNATSRSSGSSSASASNSGFLKRRKRGLLWLSGVTAAKIASGNSAKTSSSDAVPPTS</sequence>